<evidence type="ECO:0000256" key="8">
    <source>
        <dbReference type="ARBA" id="ARBA00022723"/>
    </source>
</evidence>
<evidence type="ECO:0000256" key="7">
    <source>
        <dbReference type="ARBA" id="ARBA00022722"/>
    </source>
</evidence>
<dbReference type="PROSITE" id="PS00116">
    <property type="entry name" value="DNA_POLYMERASE_B"/>
    <property type="match status" value="1"/>
</dbReference>
<dbReference type="SUPFAM" id="SSF53098">
    <property type="entry name" value="Ribonuclease H-like"/>
    <property type="match status" value="1"/>
</dbReference>
<dbReference type="InterPro" id="IPR025687">
    <property type="entry name" value="Znf-C4pol"/>
</dbReference>
<dbReference type="InterPro" id="IPR006134">
    <property type="entry name" value="DNA-dir_DNA_pol_B_multi_dom"/>
</dbReference>
<evidence type="ECO:0000256" key="13">
    <source>
        <dbReference type="ARBA" id="ARBA00022932"/>
    </source>
</evidence>
<evidence type="ECO:0000259" key="21">
    <source>
        <dbReference type="Pfam" id="PF00136"/>
    </source>
</evidence>
<evidence type="ECO:0000256" key="15">
    <source>
        <dbReference type="ARBA" id="ARBA00023014"/>
    </source>
</evidence>
<evidence type="ECO:0000259" key="22">
    <source>
        <dbReference type="Pfam" id="PF03104"/>
    </source>
</evidence>
<evidence type="ECO:0000256" key="17">
    <source>
        <dbReference type="ARBA" id="ARBA00023242"/>
    </source>
</evidence>
<gene>
    <name evidence="24" type="ORF">SCF082_LOCUS11956</name>
</gene>
<evidence type="ECO:0000256" key="11">
    <source>
        <dbReference type="ARBA" id="ARBA00022833"/>
    </source>
</evidence>
<comment type="similarity">
    <text evidence="3 19">Belongs to the DNA polymerase type-B family.</text>
</comment>
<evidence type="ECO:0000256" key="10">
    <source>
        <dbReference type="ARBA" id="ARBA00022801"/>
    </source>
</evidence>
<comment type="caution">
    <text evidence="24">The sequence shown here is derived from an EMBL/GenBank/DDBJ whole genome shotgun (WGS) entry which is preliminary data.</text>
</comment>
<dbReference type="InterPro" id="IPR036397">
    <property type="entry name" value="RNaseH_sf"/>
</dbReference>
<reference evidence="24 25" key="1">
    <citation type="submission" date="2024-02" db="EMBL/GenBank/DDBJ databases">
        <authorList>
            <person name="Chen Y."/>
            <person name="Shah S."/>
            <person name="Dougan E. K."/>
            <person name="Thang M."/>
            <person name="Chan C."/>
        </authorList>
    </citation>
    <scope>NUCLEOTIDE SEQUENCE [LARGE SCALE GENOMIC DNA]</scope>
</reference>
<dbReference type="InterPro" id="IPR042087">
    <property type="entry name" value="DNA_pol_B_thumb"/>
</dbReference>
<dbReference type="Pfam" id="PF03104">
    <property type="entry name" value="DNA_pol_B_exo1"/>
    <property type="match status" value="1"/>
</dbReference>
<proteinExistence type="inferred from homology"/>
<dbReference type="SUPFAM" id="SSF56672">
    <property type="entry name" value="DNA/RNA polymerases"/>
    <property type="match status" value="1"/>
</dbReference>
<keyword evidence="7" id="KW-0540">Nuclease</keyword>
<sequence length="1101" mass="123766">MKRVSAPASGDLSSAEETVAVEDPVVIKRAKMEEAAAGGKGPKTKKDKVKGEFEKALEAQDAGQTQRESLKRKELPLQGVDEGAFDVVMQWVDMDMYSAAPLAHHPVQGEQVPGLRSGEVPIIRIFGVSREGHSVMAHVYGVTPYFYCDCPGDSFTEEDLPRFRAALDDRVKSAARTEECCVVGVLIREKMSIMGWCDGKKKRYLQVMVSVPTMVPKARNILENGFKCPRFSDAAYTTYESNVPFILRYMVDNNIVGGNWLEIPRARYKLRRPGTRMSRCQVELDVVFEDIVSHSPNVPQWSKMAPLRILSFDIECMGRRGSFPDPTKDPVIQIATYLSVQGEAHPITKVVMVLGTCLPIVGAEVRSFERETDLLLAWSQFVRDADPDILTGYNIQNFDFPYLMDRAKTLRVGNKFAQLSKLLDKESRISNKTFSSAAYGTRENKELEVEGRVVMDMIVYMYRNHQLSSYSLNAVSSEFLGQQKEDVHHSIISDLQRGTDEDRRRLAVYCLKDAFLPLQLMDKLMVVINYVEMARVTGVPIPFLFSRGQQIKVMSMIYRKGLEHDLIVPVFKRAGGTQDGVMYEGATVIDPKKGFYDEPIATLDFASLYPSIMMAHNLCYTTLMDVNDAKGLKEGEDYTKTPAGNLFVTPAKQKGILPIILEELLGARKRAKKDMKAATDPFEKAVMNGRQLALKVSANSVYGFTGAVNGSLPCIQISGSVTAFGRDMINATQKKVEELYSVKNGYAADAEVVYGDTDSVMVKFGVKTVKEAMALGLEAAEVVTKELFKKPIALEFEKVYYPFLLMNKKRYAGMFWTRPEKYDKMDAKGIETVRRDTCELVRTMIDTILRKILIDHSVSAAVQYTKDTIAALLQNKVDMSLLIITKSLSGKSEDYTNKQPHVELAKRMRARDPGSAPVIGDRVPYVMIQMGKDEPAWKRSEDPIYVLENNIAIDFRYYLDKKLGKPLIRIFQAVLPNPESLLNGDHTLSVYKATPSNSTGIMKFAVRQDKCLACNMPINQGAGLCSNCEKNRQSLYLDKLSESNSLEDRFSRLWTQCQRCQGSMHQDVLCTSRDCPIFYMRKKVQKDLAEVNDKLARLSEF</sequence>
<evidence type="ECO:0000256" key="9">
    <source>
        <dbReference type="ARBA" id="ARBA00022771"/>
    </source>
</evidence>
<keyword evidence="14 19" id="KW-0408">Iron</keyword>
<dbReference type="Gene3D" id="3.90.1600.10">
    <property type="entry name" value="Palm domain of DNA polymerase"/>
    <property type="match status" value="1"/>
</dbReference>
<keyword evidence="4 19" id="KW-0004">4Fe-4S</keyword>
<dbReference type="SMART" id="SM00486">
    <property type="entry name" value="POLBc"/>
    <property type="match status" value="1"/>
</dbReference>
<dbReference type="Gene3D" id="3.30.420.10">
    <property type="entry name" value="Ribonuclease H-like superfamily/Ribonuclease H"/>
    <property type="match status" value="1"/>
</dbReference>
<comment type="catalytic activity">
    <reaction evidence="18 19">
        <text>DNA(n) + a 2'-deoxyribonucleoside 5'-triphosphate = DNA(n+1) + diphosphate</text>
        <dbReference type="Rhea" id="RHEA:22508"/>
        <dbReference type="Rhea" id="RHEA-COMP:17339"/>
        <dbReference type="Rhea" id="RHEA-COMP:17340"/>
        <dbReference type="ChEBI" id="CHEBI:33019"/>
        <dbReference type="ChEBI" id="CHEBI:61560"/>
        <dbReference type="ChEBI" id="CHEBI:173112"/>
        <dbReference type="EC" id="2.7.7.7"/>
    </reaction>
</comment>
<dbReference type="CDD" id="cd05533">
    <property type="entry name" value="POLBc_delta"/>
    <property type="match status" value="1"/>
</dbReference>
<organism evidence="24 25">
    <name type="scientific">Durusdinium trenchii</name>
    <dbReference type="NCBI Taxonomy" id="1381693"/>
    <lineage>
        <taxon>Eukaryota</taxon>
        <taxon>Sar</taxon>
        <taxon>Alveolata</taxon>
        <taxon>Dinophyceae</taxon>
        <taxon>Suessiales</taxon>
        <taxon>Symbiodiniaceae</taxon>
        <taxon>Durusdinium</taxon>
    </lineage>
</organism>
<dbReference type="InterPro" id="IPR017964">
    <property type="entry name" value="DNA-dir_DNA_pol_B_CS"/>
</dbReference>
<evidence type="ECO:0000313" key="25">
    <source>
        <dbReference type="Proteomes" id="UP001642464"/>
    </source>
</evidence>
<keyword evidence="11 19" id="KW-0862">Zinc</keyword>
<evidence type="ECO:0000256" key="19">
    <source>
        <dbReference type="RuleBase" id="RU000442"/>
    </source>
</evidence>
<evidence type="ECO:0000256" key="18">
    <source>
        <dbReference type="ARBA" id="ARBA00049244"/>
    </source>
</evidence>
<dbReference type="InterPro" id="IPR012337">
    <property type="entry name" value="RNaseH-like_sf"/>
</dbReference>
<name>A0ABP0JGF6_9DINO</name>
<protein>
    <recommendedName>
        <fullName evidence="19">DNA polymerase</fullName>
        <ecNumber evidence="19">2.7.7.7</ecNumber>
    </recommendedName>
</protein>
<keyword evidence="8 19" id="KW-0479">Metal-binding</keyword>
<keyword evidence="5 19" id="KW-0808">Transferase</keyword>
<feature type="domain" description="DNA-directed DNA polymerase family B multifunctional" evidence="21">
    <location>
        <begin position="540"/>
        <end position="973"/>
    </location>
</feature>
<dbReference type="PRINTS" id="PR00106">
    <property type="entry name" value="DNAPOLB"/>
</dbReference>
<dbReference type="Proteomes" id="UP001642464">
    <property type="component" value="Unassembled WGS sequence"/>
</dbReference>
<comment type="subcellular location">
    <subcellularLocation>
        <location evidence="2 19">Nucleus</location>
    </subcellularLocation>
</comment>
<evidence type="ECO:0000256" key="3">
    <source>
        <dbReference type="ARBA" id="ARBA00005755"/>
    </source>
</evidence>
<dbReference type="CDD" id="cd05777">
    <property type="entry name" value="DNA_polB_delta_exo"/>
    <property type="match status" value="1"/>
</dbReference>
<feature type="region of interest" description="Disordered" evidence="20">
    <location>
        <begin position="32"/>
        <end position="74"/>
    </location>
</feature>
<dbReference type="PANTHER" id="PTHR10322:SF23">
    <property type="entry name" value="DNA POLYMERASE DELTA CATALYTIC SUBUNIT"/>
    <property type="match status" value="1"/>
</dbReference>
<feature type="region of interest" description="Disordered" evidence="20">
    <location>
        <begin position="1"/>
        <end position="20"/>
    </location>
</feature>
<dbReference type="InterPro" id="IPR043502">
    <property type="entry name" value="DNA/RNA_pol_sf"/>
</dbReference>
<dbReference type="InterPro" id="IPR023211">
    <property type="entry name" value="DNA_pol_palm_dom_sf"/>
</dbReference>
<keyword evidence="19" id="KW-0235">DNA replication</keyword>
<keyword evidence="6 19" id="KW-0548">Nucleotidyltransferase</keyword>
<dbReference type="Gene3D" id="1.10.132.60">
    <property type="entry name" value="DNA polymerase family B, C-terminal domain"/>
    <property type="match status" value="1"/>
</dbReference>
<feature type="compositionally biased region" description="Basic and acidic residues" evidence="20">
    <location>
        <begin position="49"/>
        <end position="58"/>
    </location>
</feature>
<keyword evidence="12" id="KW-0269">Exonuclease</keyword>
<feature type="domain" description="C4-type zinc-finger of DNA polymerase delta" evidence="23">
    <location>
        <begin position="1011"/>
        <end position="1081"/>
    </location>
</feature>
<dbReference type="PANTHER" id="PTHR10322">
    <property type="entry name" value="DNA POLYMERASE CATALYTIC SUBUNIT"/>
    <property type="match status" value="1"/>
</dbReference>
<evidence type="ECO:0000256" key="6">
    <source>
        <dbReference type="ARBA" id="ARBA00022695"/>
    </source>
</evidence>
<keyword evidence="9 19" id="KW-0863">Zinc-finger</keyword>
<dbReference type="NCBIfam" id="TIGR00592">
    <property type="entry name" value="pol2"/>
    <property type="match status" value="1"/>
</dbReference>
<evidence type="ECO:0000256" key="16">
    <source>
        <dbReference type="ARBA" id="ARBA00023125"/>
    </source>
</evidence>
<dbReference type="EC" id="2.7.7.7" evidence="19"/>
<evidence type="ECO:0000313" key="24">
    <source>
        <dbReference type="EMBL" id="CAK9013498.1"/>
    </source>
</evidence>
<evidence type="ECO:0000256" key="1">
    <source>
        <dbReference type="ARBA" id="ARBA00001966"/>
    </source>
</evidence>
<keyword evidence="25" id="KW-1185">Reference proteome</keyword>
<evidence type="ECO:0000256" key="2">
    <source>
        <dbReference type="ARBA" id="ARBA00004123"/>
    </source>
</evidence>
<evidence type="ECO:0000256" key="4">
    <source>
        <dbReference type="ARBA" id="ARBA00022485"/>
    </source>
</evidence>
<keyword evidence="17 19" id="KW-0539">Nucleus</keyword>
<keyword evidence="16 19" id="KW-0238">DNA-binding</keyword>
<keyword evidence="13 19" id="KW-0239">DNA-directed DNA polymerase</keyword>
<dbReference type="Gene3D" id="1.10.287.690">
    <property type="entry name" value="Helix hairpin bin"/>
    <property type="match status" value="1"/>
</dbReference>
<dbReference type="Gene3D" id="3.30.342.10">
    <property type="entry name" value="DNA Polymerase, chain B, domain 1"/>
    <property type="match status" value="1"/>
</dbReference>
<evidence type="ECO:0000256" key="12">
    <source>
        <dbReference type="ARBA" id="ARBA00022839"/>
    </source>
</evidence>
<dbReference type="InterPro" id="IPR050240">
    <property type="entry name" value="DNA_pol_type-B"/>
</dbReference>
<keyword evidence="15 19" id="KW-0411">Iron-sulfur</keyword>
<dbReference type="InterPro" id="IPR006133">
    <property type="entry name" value="DNA-dir_DNA_pol_B_exonuc"/>
</dbReference>
<dbReference type="Pfam" id="PF00136">
    <property type="entry name" value="DNA_pol_B"/>
    <property type="match status" value="1"/>
</dbReference>
<evidence type="ECO:0000256" key="14">
    <source>
        <dbReference type="ARBA" id="ARBA00023004"/>
    </source>
</evidence>
<evidence type="ECO:0000256" key="5">
    <source>
        <dbReference type="ARBA" id="ARBA00022679"/>
    </source>
</evidence>
<dbReference type="EMBL" id="CAXAMM010007181">
    <property type="protein sequence ID" value="CAK9013498.1"/>
    <property type="molecule type" value="Genomic_DNA"/>
</dbReference>
<keyword evidence="10" id="KW-0378">Hydrolase</keyword>
<accession>A0ABP0JGF6</accession>
<evidence type="ECO:0000256" key="20">
    <source>
        <dbReference type="SAM" id="MobiDB-lite"/>
    </source>
</evidence>
<evidence type="ECO:0000259" key="23">
    <source>
        <dbReference type="Pfam" id="PF14260"/>
    </source>
</evidence>
<comment type="cofactor">
    <cofactor evidence="1 19">
        <name>[4Fe-4S] cluster</name>
        <dbReference type="ChEBI" id="CHEBI:49883"/>
    </cofactor>
</comment>
<dbReference type="Pfam" id="PF14260">
    <property type="entry name" value="zf-C4pol"/>
    <property type="match status" value="1"/>
</dbReference>
<feature type="domain" description="DNA-directed DNA polymerase family B exonuclease" evidence="22">
    <location>
        <begin position="236"/>
        <end position="475"/>
    </location>
</feature>
<dbReference type="InterPro" id="IPR006172">
    <property type="entry name" value="DNA-dir_DNA_pol_B"/>
</dbReference>